<evidence type="ECO:0000259" key="1">
    <source>
        <dbReference type="Pfam" id="PF01266"/>
    </source>
</evidence>
<dbReference type="InterPro" id="IPR036188">
    <property type="entry name" value="FAD/NAD-bd_sf"/>
</dbReference>
<dbReference type="Gene3D" id="3.30.9.10">
    <property type="entry name" value="D-Amino Acid Oxidase, subunit A, domain 2"/>
    <property type="match status" value="1"/>
</dbReference>
<dbReference type="EMBL" id="JBEZVE010000007">
    <property type="protein sequence ID" value="MEU3782003.1"/>
    <property type="molecule type" value="Genomic_DNA"/>
</dbReference>
<organism evidence="2 3">
    <name type="scientific">Streptomyces sp. 900129855</name>
    <dbReference type="NCBI Taxonomy" id="3155129"/>
    <lineage>
        <taxon>Bacteria</taxon>
        <taxon>Bacillati</taxon>
        <taxon>Actinomycetota</taxon>
        <taxon>Actinomycetes</taxon>
        <taxon>Kitasatosporales</taxon>
        <taxon>Streptomycetaceae</taxon>
        <taxon>Streptomyces</taxon>
    </lineage>
</organism>
<gene>
    <name evidence="2" type="ORF">AB0E89_15700</name>
</gene>
<protein>
    <submittedName>
        <fullName evidence="2">FAD-binding oxidoreductase</fullName>
        <ecNumber evidence="2">1.-.-.-</ecNumber>
    </submittedName>
</protein>
<sequence length="431" mass="47077">MKQIPYWLDTAPALPDRSGKDLPAEADVVVIGGGLTGLSTAYHAARKGARVVLVEKDKVGSGASGRNGSMCTQGITIGVGEARKRFGQERARELYDVFREAVDVVEDITLTEKIDCDFDRAGRLGVAYKPQHFEAMKATQRDLADNFDHETQLLSRGELKSELGSDYYHGALLDPLSAALHVGKYVHGLAEAAERAGAEIHERNAATGLTRLPGGGFDVETLHGTIRAKQVMAATDAYTDKALPWFRKRLINVGSFIIVTEPLGEERARELIPNGRLVVDSKNIGHYLRLTPDNRLAFGGRARFAPSNPASDLKSGDILKREMAEIFPQLSNVRIDYVWGGMVGFSWDRLPHAGEAEGAKGLYYSMGYCGHGVQMATYMGRAVAEMMDGKPEANPLRGLGFPKVPVPFYNGGTAWFLPFGGAYYKAKDRLR</sequence>
<dbReference type="PANTHER" id="PTHR13847">
    <property type="entry name" value="SARCOSINE DEHYDROGENASE-RELATED"/>
    <property type="match status" value="1"/>
</dbReference>
<feature type="domain" description="FAD dependent oxidoreductase" evidence="1">
    <location>
        <begin position="27"/>
        <end position="386"/>
    </location>
</feature>
<reference evidence="2 3" key="1">
    <citation type="submission" date="2024-06" db="EMBL/GenBank/DDBJ databases">
        <title>The Natural Products Discovery Center: Release of the First 8490 Sequenced Strains for Exploring Actinobacteria Biosynthetic Diversity.</title>
        <authorList>
            <person name="Kalkreuter E."/>
            <person name="Kautsar S.A."/>
            <person name="Yang D."/>
            <person name="Bader C.D."/>
            <person name="Teijaro C.N."/>
            <person name="Fluegel L."/>
            <person name="Davis C.M."/>
            <person name="Simpson J.R."/>
            <person name="Lauterbach L."/>
            <person name="Steele A.D."/>
            <person name="Gui C."/>
            <person name="Meng S."/>
            <person name="Li G."/>
            <person name="Viehrig K."/>
            <person name="Ye F."/>
            <person name="Su P."/>
            <person name="Kiefer A.F."/>
            <person name="Nichols A."/>
            <person name="Cepeda A.J."/>
            <person name="Yan W."/>
            <person name="Fan B."/>
            <person name="Jiang Y."/>
            <person name="Adhikari A."/>
            <person name="Zheng C.-J."/>
            <person name="Schuster L."/>
            <person name="Cowan T.M."/>
            <person name="Smanski M.J."/>
            <person name="Chevrette M.G."/>
            <person name="De Carvalho L.P.S."/>
            <person name="Shen B."/>
        </authorList>
    </citation>
    <scope>NUCLEOTIDE SEQUENCE [LARGE SCALE GENOMIC DNA]</scope>
    <source>
        <strain evidence="2 3">NPDC033843</strain>
    </source>
</reference>
<keyword evidence="2" id="KW-0560">Oxidoreductase</keyword>
<dbReference type="Proteomes" id="UP001550739">
    <property type="component" value="Unassembled WGS sequence"/>
</dbReference>
<evidence type="ECO:0000313" key="2">
    <source>
        <dbReference type="EMBL" id="MEU3782003.1"/>
    </source>
</evidence>
<dbReference type="PANTHER" id="PTHR13847:SF281">
    <property type="entry name" value="FAD DEPENDENT OXIDOREDUCTASE DOMAIN-CONTAINING PROTEIN"/>
    <property type="match status" value="1"/>
</dbReference>
<dbReference type="SUPFAM" id="SSF51905">
    <property type="entry name" value="FAD/NAD(P)-binding domain"/>
    <property type="match status" value="1"/>
</dbReference>
<dbReference type="EC" id="1.-.-.-" evidence="2"/>
<keyword evidence="3" id="KW-1185">Reference proteome</keyword>
<dbReference type="Pfam" id="PF01266">
    <property type="entry name" value="DAO"/>
    <property type="match status" value="1"/>
</dbReference>
<comment type="caution">
    <text evidence="2">The sequence shown here is derived from an EMBL/GenBank/DDBJ whole genome shotgun (WGS) entry which is preliminary data.</text>
</comment>
<dbReference type="InterPro" id="IPR006076">
    <property type="entry name" value="FAD-dep_OxRdtase"/>
</dbReference>
<dbReference type="GO" id="GO:0016491">
    <property type="term" value="F:oxidoreductase activity"/>
    <property type="evidence" value="ECO:0007669"/>
    <property type="project" value="UniProtKB-KW"/>
</dbReference>
<name>A0ABV2ZHG9_9ACTN</name>
<proteinExistence type="predicted"/>
<accession>A0ABV2ZHG9</accession>
<dbReference type="RefSeq" id="WP_334581939.1">
    <property type="nucleotide sequence ID" value="NZ_JBEZVE010000007.1"/>
</dbReference>
<evidence type="ECO:0000313" key="3">
    <source>
        <dbReference type="Proteomes" id="UP001550739"/>
    </source>
</evidence>
<dbReference type="Gene3D" id="3.50.50.60">
    <property type="entry name" value="FAD/NAD(P)-binding domain"/>
    <property type="match status" value="1"/>
</dbReference>